<dbReference type="Proteomes" id="UP001595617">
    <property type="component" value="Unassembled WGS sequence"/>
</dbReference>
<dbReference type="CDD" id="cd07438">
    <property type="entry name" value="PHP_HisPPase_AMP"/>
    <property type="match status" value="1"/>
</dbReference>
<dbReference type="Pfam" id="PF02811">
    <property type="entry name" value="PHP"/>
    <property type="match status" value="1"/>
</dbReference>
<evidence type="ECO:0000313" key="3">
    <source>
        <dbReference type="Proteomes" id="UP001595617"/>
    </source>
</evidence>
<dbReference type="InterPro" id="IPR003141">
    <property type="entry name" value="Pol/His_phosphatase_N"/>
</dbReference>
<dbReference type="Gene3D" id="1.10.150.650">
    <property type="match status" value="1"/>
</dbReference>
<dbReference type="InterPro" id="IPR052018">
    <property type="entry name" value="PHP_domain"/>
</dbReference>
<dbReference type="InterPro" id="IPR004013">
    <property type="entry name" value="PHP_dom"/>
</dbReference>
<dbReference type="PANTHER" id="PTHR42924:SF3">
    <property type="entry name" value="POLYMERASE_HISTIDINOL PHOSPHATASE N-TERMINAL DOMAIN-CONTAINING PROTEIN"/>
    <property type="match status" value="1"/>
</dbReference>
<dbReference type="PANTHER" id="PTHR42924">
    <property type="entry name" value="EXONUCLEASE"/>
    <property type="match status" value="1"/>
</dbReference>
<reference evidence="3" key="1">
    <citation type="journal article" date="2019" name="Int. J. Syst. Evol. Microbiol.">
        <title>The Global Catalogue of Microorganisms (GCM) 10K type strain sequencing project: providing services to taxonomists for standard genome sequencing and annotation.</title>
        <authorList>
            <consortium name="The Broad Institute Genomics Platform"/>
            <consortium name="The Broad Institute Genome Sequencing Center for Infectious Disease"/>
            <person name="Wu L."/>
            <person name="Ma J."/>
        </authorList>
    </citation>
    <scope>NUCLEOTIDE SEQUENCE [LARGE SCALE GENOMIC DNA]</scope>
    <source>
        <strain evidence="3">IBRC 10765</strain>
    </source>
</reference>
<comment type="caution">
    <text evidence="2">The sequence shown here is derived from an EMBL/GenBank/DDBJ whole genome shotgun (WGS) entry which is preliminary data.</text>
</comment>
<dbReference type="Gene3D" id="3.20.20.140">
    <property type="entry name" value="Metal-dependent hydrolases"/>
    <property type="match status" value="1"/>
</dbReference>
<accession>A0ABV8A0B4</accession>
<organism evidence="2 3">
    <name type="scientific">Saccharospirillum mangrovi</name>
    <dbReference type="NCBI Taxonomy" id="2161747"/>
    <lineage>
        <taxon>Bacteria</taxon>
        <taxon>Pseudomonadati</taxon>
        <taxon>Pseudomonadota</taxon>
        <taxon>Gammaproteobacteria</taxon>
        <taxon>Oceanospirillales</taxon>
        <taxon>Saccharospirillaceae</taxon>
        <taxon>Saccharospirillum</taxon>
    </lineage>
</organism>
<feature type="domain" description="Polymerase/histidinol phosphatase N-terminal" evidence="1">
    <location>
        <begin position="16"/>
        <end position="81"/>
    </location>
</feature>
<name>A0ABV8A0B4_9GAMM</name>
<dbReference type="SUPFAM" id="SSF89550">
    <property type="entry name" value="PHP domain-like"/>
    <property type="match status" value="1"/>
</dbReference>
<dbReference type="InterPro" id="IPR016195">
    <property type="entry name" value="Pol/histidinol_Pase-like"/>
</dbReference>
<dbReference type="RefSeq" id="WP_380695499.1">
    <property type="nucleotide sequence ID" value="NZ_JBHRYR010000003.1"/>
</dbReference>
<protein>
    <submittedName>
        <fullName evidence="2">PHP domain-containing protein</fullName>
    </submittedName>
</protein>
<evidence type="ECO:0000313" key="2">
    <source>
        <dbReference type="EMBL" id="MFC3852877.1"/>
    </source>
</evidence>
<sequence length="290" mass="31919">MLEPVHALADPRYDAVDLHCHSLHSDGALPIATLLERAEHAQLHFFSVTDHDTLQGQAEALAMAEHCNLNYITGVEWSAVWGSYLVHVVGLDFDPEAPASVAAVEQQARSRRRRAQRIASKLEREGYTGVKEWLSTQTNVESIGRPHIAAFLVASGQAKSSAHLFKSVLGAGKVGDVKTEWPDLRDVVSWIRDAGGQAVLAHPHRYKMTRTKRGQMVADFAAYGGQAIEIGVPGVLPEMRQHLVALAQEHALMGSSGSDFHHDEQRWLSLGKVPPLPKDITPVWTRFRTA</sequence>
<dbReference type="SMART" id="SM00481">
    <property type="entry name" value="POLIIIAc"/>
    <property type="match status" value="1"/>
</dbReference>
<gene>
    <name evidence="2" type="ORF">ACFOOG_08535</name>
</gene>
<keyword evidence="3" id="KW-1185">Reference proteome</keyword>
<proteinExistence type="predicted"/>
<dbReference type="EMBL" id="JBHRYR010000003">
    <property type="protein sequence ID" value="MFC3852877.1"/>
    <property type="molecule type" value="Genomic_DNA"/>
</dbReference>
<evidence type="ECO:0000259" key="1">
    <source>
        <dbReference type="SMART" id="SM00481"/>
    </source>
</evidence>